<dbReference type="GO" id="GO:0046653">
    <property type="term" value="P:tetrahydrofolate metabolic process"/>
    <property type="evidence" value="ECO:0007669"/>
    <property type="project" value="UniProtKB-UniRule"/>
</dbReference>
<dbReference type="Pfam" id="PF01571">
    <property type="entry name" value="GCV_T"/>
    <property type="match status" value="1"/>
</dbReference>
<dbReference type="InterPro" id="IPR027266">
    <property type="entry name" value="TrmE/GcvT-like"/>
</dbReference>
<dbReference type="PIRSF" id="PIRSF037980">
    <property type="entry name" value="SoxA"/>
    <property type="match status" value="1"/>
</dbReference>
<dbReference type="PANTHER" id="PTHR43757:SF2">
    <property type="entry name" value="AMINOMETHYLTRANSFERASE, MITOCHONDRIAL"/>
    <property type="match status" value="1"/>
</dbReference>
<dbReference type="InterPro" id="IPR028896">
    <property type="entry name" value="GcvT/YgfZ/DmdA"/>
</dbReference>
<dbReference type="PRINTS" id="PR00368">
    <property type="entry name" value="FADPNR"/>
</dbReference>
<dbReference type="InterPro" id="IPR029043">
    <property type="entry name" value="GcvT/YgfZ_C"/>
</dbReference>
<gene>
    <name evidence="7" type="ORF">JOF55_000607</name>
</gene>
<evidence type="ECO:0000256" key="2">
    <source>
        <dbReference type="ARBA" id="ARBA00023002"/>
    </source>
</evidence>
<dbReference type="Gene3D" id="3.50.50.60">
    <property type="entry name" value="FAD/NAD(P)-binding domain"/>
    <property type="match status" value="1"/>
</dbReference>
<dbReference type="PRINTS" id="PR00469">
    <property type="entry name" value="PNDRDTASEII"/>
</dbReference>
<dbReference type="InterPro" id="IPR041117">
    <property type="entry name" value="SoxA_A3"/>
</dbReference>
<keyword evidence="3" id="KW-0520">NAD</keyword>
<dbReference type="InterPro" id="IPR013977">
    <property type="entry name" value="GcvT_C"/>
</dbReference>
<proteinExistence type="inferred from homology"/>
<dbReference type="Pfam" id="PF17806">
    <property type="entry name" value="SO_alpha_A3"/>
    <property type="match status" value="1"/>
</dbReference>
<feature type="domain" description="Aminomethyltransferase C-terminal" evidence="5">
    <location>
        <begin position="866"/>
        <end position="952"/>
    </location>
</feature>
<accession>A0AAE3Z8S3</accession>
<dbReference type="InterPro" id="IPR006222">
    <property type="entry name" value="GCVT_N"/>
</dbReference>
<dbReference type="Proteomes" id="UP001180845">
    <property type="component" value="Unassembled WGS sequence"/>
</dbReference>
<dbReference type="InterPro" id="IPR042204">
    <property type="entry name" value="2Fe-2S-bd_N"/>
</dbReference>
<comment type="similarity">
    <text evidence="1 3">Belongs to the GcvT family.</text>
</comment>
<organism evidence="7 8">
    <name type="scientific">Haloactinomyces albus</name>
    <dbReference type="NCBI Taxonomy" id="1352928"/>
    <lineage>
        <taxon>Bacteria</taxon>
        <taxon>Bacillati</taxon>
        <taxon>Actinomycetota</taxon>
        <taxon>Actinomycetes</taxon>
        <taxon>Actinopolysporales</taxon>
        <taxon>Actinopolysporaceae</taxon>
        <taxon>Haloactinomyces</taxon>
    </lineage>
</organism>
<comment type="subcellular location">
    <subcellularLocation>
        <location evidence="3">Cytoplasm</location>
    </subcellularLocation>
</comment>
<keyword evidence="8" id="KW-1185">Reference proteome</keyword>
<name>A0AAE3Z8S3_9ACTN</name>
<dbReference type="Pfam" id="PF08669">
    <property type="entry name" value="GCV_T_C"/>
    <property type="match status" value="1"/>
</dbReference>
<reference evidence="7" key="1">
    <citation type="submission" date="2023-07" db="EMBL/GenBank/DDBJ databases">
        <title>Sequencing the genomes of 1000 actinobacteria strains.</title>
        <authorList>
            <person name="Klenk H.-P."/>
        </authorList>
    </citation>
    <scope>NUCLEOTIDE SEQUENCE</scope>
    <source>
        <strain evidence="7">DSM 45977</strain>
    </source>
</reference>
<keyword evidence="2 3" id="KW-0560">Oxidoreductase</keyword>
<dbReference type="SUPFAM" id="SSF103025">
    <property type="entry name" value="Folate-binding domain"/>
    <property type="match status" value="1"/>
</dbReference>
<dbReference type="SUPFAM" id="SSF51905">
    <property type="entry name" value="FAD/NAD(P)-binding domain"/>
    <property type="match status" value="1"/>
</dbReference>
<keyword evidence="3" id="KW-0547">Nucleotide-binding</keyword>
<protein>
    <recommendedName>
        <fullName evidence="3">Sarcosine oxidase subunit alpha</fullName>
        <ecNumber evidence="3">1.5.3.24</ecNumber>
    </recommendedName>
</protein>
<sequence>MTNPNRLDATTRAGRIDRTRTLRFTFDGVELSGHPGDTLASALLAEGRIAVAPSIRRSRPRGIVAADCTEPNALVQLHGACQEPMLPATRIELHDGLVAESLSGVGRLGDEADTAVYDKKYVHTDVLIVGAGPAGIAAALSAGRSGARVVLVDERRELGGTLLDGGELIDGRPATDWIGRAVRELVEMTEVRVLTRSTAVGCYEDNYVLIAECRTDHLAEAVPHHPRQRLWHVRAQQVVLATGAHERPMVFADNDRPGIMLASAVRSYVNRHAVLPGRQAVVLTTSDSAYTTALELIAAGARVPAVVDTRANPPAHLTEQIREAGGRVYPGSAVVATGGEDRVSSVRVAGIDAEGSPTGPVHDFPCDLLAVCGGWNPAVHLFSQAGGALRWDPIAAGFVPEKSSGALPKVIGSARGTYDLAGCLSQGLAAGAEAATASGFRVAAPPVPPVAGDRPCTQPRPLWLVPAESGTPDEWHDHFVDLQRDATVADIRSALGTGMRSVEHVKRYTTISTGQDQGKTSGINAIGVIAEALAAGSPGEVGTTTYRPPYTPVPFALMVGRDRGHLYDPVRTTPMHSWHVAAGAEFENVGQWKRARHYPRPGEDMDAAVQRECIAARTGVAMQDVSTLGRIEVVGPDAPEFLDRVYTSGFAKLPVGKARYGMMCTADGMVLDDGVSMRLAEDRYLMSTTTGGAAGVLDWLEEWLQTEWPHLVVYCTSVTEQWAAVAVVGPDSRTVVGRLAPDLDVSAEAFGFMEFRETTLHNGIPARISRISFSGELAFEVNVPAWSGLAAWEAIAEAGADLGITPYGTEAMHVLRAEKGFVIVGQDTDGTVTPLDLGMDRVVSRRKDFIGKRSFARPDTARTDRKQLVGLLPVDPEKLLPEGAHLVAPDAPRQPPVPMLGHVTSSYRSPALGRTFALALITEGTHRLGEVLHAPVGGTDIPVEVTTPIFYDEEGVRRDGR</sequence>
<dbReference type="Pfam" id="PF13510">
    <property type="entry name" value="Fer2_4"/>
    <property type="match status" value="1"/>
</dbReference>
<dbReference type="InterPro" id="IPR036188">
    <property type="entry name" value="FAD/NAD-bd_sf"/>
</dbReference>
<evidence type="ECO:0000313" key="8">
    <source>
        <dbReference type="Proteomes" id="UP001180845"/>
    </source>
</evidence>
<comment type="catalytic activity">
    <reaction evidence="3">
        <text>sarcosine + (6S)-5,6,7,8-tetrahydrofolate + O2 = (6R)-5,10-methylene-5,6,7,8-tetrahydrofolate + glycine + H2O2</text>
        <dbReference type="Rhea" id="RHEA:70455"/>
        <dbReference type="ChEBI" id="CHEBI:15379"/>
        <dbReference type="ChEBI" id="CHEBI:15636"/>
        <dbReference type="ChEBI" id="CHEBI:16240"/>
        <dbReference type="ChEBI" id="CHEBI:57305"/>
        <dbReference type="ChEBI" id="CHEBI:57433"/>
        <dbReference type="ChEBI" id="CHEBI:57453"/>
        <dbReference type="EC" id="1.5.3.24"/>
    </reaction>
</comment>
<dbReference type="InterPro" id="IPR006277">
    <property type="entry name" value="Sarcosine_oxidase_asu"/>
</dbReference>
<dbReference type="SUPFAM" id="SSF101790">
    <property type="entry name" value="Aminomethyltransferase beta-barrel domain"/>
    <property type="match status" value="1"/>
</dbReference>
<evidence type="ECO:0000256" key="1">
    <source>
        <dbReference type="ARBA" id="ARBA00008609"/>
    </source>
</evidence>
<feature type="domain" description="SoxA A3" evidence="6">
    <location>
        <begin position="477"/>
        <end position="558"/>
    </location>
</feature>
<dbReference type="RefSeq" id="WP_310269170.1">
    <property type="nucleotide sequence ID" value="NZ_JAVDXW010000001.1"/>
</dbReference>
<comment type="cofactor">
    <cofactor evidence="3">
        <name>NAD(+)</name>
        <dbReference type="ChEBI" id="CHEBI:57540"/>
    </cofactor>
    <text evidence="3">Binds 1 NAD(+) per subunit.</text>
</comment>
<dbReference type="GO" id="GO:0005737">
    <property type="term" value="C:cytoplasm"/>
    <property type="evidence" value="ECO:0007669"/>
    <property type="project" value="UniProtKB-SubCell"/>
</dbReference>
<keyword evidence="3" id="KW-0963">Cytoplasm</keyword>
<evidence type="ECO:0000313" key="7">
    <source>
        <dbReference type="EMBL" id="MDR7300426.1"/>
    </source>
</evidence>
<dbReference type="EMBL" id="JAVDXW010000001">
    <property type="protein sequence ID" value="MDR7300426.1"/>
    <property type="molecule type" value="Genomic_DNA"/>
</dbReference>
<dbReference type="GO" id="GO:0000166">
    <property type="term" value="F:nucleotide binding"/>
    <property type="evidence" value="ECO:0007669"/>
    <property type="project" value="UniProtKB-KW"/>
</dbReference>
<dbReference type="Pfam" id="PF12831">
    <property type="entry name" value="FAD_oxidored"/>
    <property type="match status" value="1"/>
</dbReference>
<dbReference type="Gene3D" id="3.10.20.440">
    <property type="entry name" value="2Fe-2S iron-sulphur cluster binding domain, sarcosine oxidase, alpha subunit, N-terminal domain"/>
    <property type="match status" value="1"/>
</dbReference>
<dbReference type="EC" id="1.5.3.24" evidence="3"/>
<evidence type="ECO:0000259" key="6">
    <source>
        <dbReference type="Pfam" id="PF17806"/>
    </source>
</evidence>
<dbReference type="PANTHER" id="PTHR43757">
    <property type="entry name" value="AMINOMETHYLTRANSFERASE"/>
    <property type="match status" value="1"/>
</dbReference>
<comment type="caution">
    <text evidence="7">The sequence shown here is derived from an EMBL/GenBank/DDBJ whole genome shotgun (WGS) entry which is preliminary data.</text>
</comment>
<evidence type="ECO:0000259" key="5">
    <source>
        <dbReference type="Pfam" id="PF08669"/>
    </source>
</evidence>
<dbReference type="GO" id="GO:0008115">
    <property type="term" value="F:sarcosine oxidase activity"/>
    <property type="evidence" value="ECO:0007669"/>
    <property type="project" value="UniProtKB-UniRule"/>
</dbReference>
<evidence type="ECO:0000256" key="3">
    <source>
        <dbReference type="PIRNR" id="PIRNR037980"/>
    </source>
</evidence>
<feature type="domain" description="GCVT N-terminal" evidence="4">
    <location>
        <begin position="575"/>
        <end position="847"/>
    </location>
</feature>
<dbReference type="Gene3D" id="3.30.1360.120">
    <property type="entry name" value="Probable tRNA modification gtpase trme, domain 1"/>
    <property type="match status" value="1"/>
</dbReference>
<dbReference type="AlphaFoldDB" id="A0AAE3Z8S3"/>
<evidence type="ECO:0000259" key="4">
    <source>
        <dbReference type="Pfam" id="PF01571"/>
    </source>
</evidence>